<proteinExistence type="predicted"/>
<reference evidence="1 2" key="2">
    <citation type="submission" date="2018-11" db="EMBL/GenBank/DDBJ databases">
        <authorList>
            <consortium name="Pathogen Informatics"/>
        </authorList>
    </citation>
    <scope>NUCLEOTIDE SEQUENCE [LARGE SCALE GENOMIC DNA]</scope>
</reference>
<keyword evidence="2" id="KW-1185">Reference proteome</keyword>
<protein>
    <submittedName>
        <fullName evidence="3">C2H2-type domain-containing protein</fullName>
    </submittedName>
</protein>
<evidence type="ECO:0000313" key="2">
    <source>
        <dbReference type="Proteomes" id="UP000271162"/>
    </source>
</evidence>
<dbReference type="AlphaFoldDB" id="A0A0N4XEE4"/>
<dbReference type="Proteomes" id="UP000271162">
    <property type="component" value="Unassembled WGS sequence"/>
</dbReference>
<dbReference type="EMBL" id="UYSL01000534">
    <property type="protein sequence ID" value="VDL63997.1"/>
    <property type="molecule type" value="Genomic_DNA"/>
</dbReference>
<dbReference type="WBParaSite" id="NBR_0000089601-mRNA-1">
    <property type="protein sequence ID" value="NBR_0000089601-mRNA-1"/>
    <property type="gene ID" value="NBR_0000089601"/>
</dbReference>
<organism evidence="3">
    <name type="scientific">Nippostrongylus brasiliensis</name>
    <name type="common">Rat hookworm</name>
    <dbReference type="NCBI Taxonomy" id="27835"/>
    <lineage>
        <taxon>Eukaryota</taxon>
        <taxon>Metazoa</taxon>
        <taxon>Ecdysozoa</taxon>
        <taxon>Nematoda</taxon>
        <taxon>Chromadorea</taxon>
        <taxon>Rhabditida</taxon>
        <taxon>Rhabditina</taxon>
        <taxon>Rhabditomorpha</taxon>
        <taxon>Strongyloidea</taxon>
        <taxon>Heligmosomidae</taxon>
        <taxon>Nippostrongylus</taxon>
    </lineage>
</organism>
<name>A0A0N4XEE4_NIPBR</name>
<dbReference type="OMA" id="MPTFLEC"/>
<evidence type="ECO:0000313" key="1">
    <source>
        <dbReference type="EMBL" id="VDL63997.1"/>
    </source>
</evidence>
<reference evidence="3" key="1">
    <citation type="submission" date="2017-02" db="UniProtKB">
        <authorList>
            <consortium name="WormBaseParasite"/>
        </authorList>
    </citation>
    <scope>IDENTIFICATION</scope>
</reference>
<sequence length="165" mass="18890">MSGFVTCPHCARLYSQHSLQLHESKCLENPLATRRASMVSLVKAMSLRPRTRSTSRPAGVQHRLCYVCGEQFTEQDIAAHENKCIDKWTKTCERLAPRFESRTPLLLQIPSVDGTIDARRLNEHAITQSSKAQTLRCRRCNCRVVLSAAEQHRCDRFDPPVEFFF</sequence>
<gene>
    <name evidence="1" type="ORF">NBR_LOCUS897</name>
</gene>
<evidence type="ECO:0000313" key="3">
    <source>
        <dbReference type="WBParaSite" id="NBR_0000089601-mRNA-1"/>
    </source>
</evidence>
<accession>A0A0N4XEE4</accession>
<dbReference type="Pfam" id="PF13913">
    <property type="entry name" value="zf-C2HC_2"/>
    <property type="match status" value="2"/>
</dbReference>